<name>A0A0W0WVG7_9GAMM</name>
<dbReference type="InterPro" id="IPR013429">
    <property type="entry name" value="Regulatory_FmdB_Zinc_ribbon"/>
</dbReference>
<gene>
    <name evidence="3" type="ORF">Lnau_1282</name>
</gene>
<evidence type="ECO:0000259" key="2">
    <source>
        <dbReference type="SMART" id="SM00834"/>
    </source>
</evidence>
<feature type="compositionally biased region" description="Basic and acidic residues" evidence="1">
    <location>
        <begin position="79"/>
        <end position="90"/>
    </location>
</feature>
<accession>A0A0W0WVG7</accession>
<protein>
    <submittedName>
        <fullName evidence="3">Zinc ribbon domain protein</fullName>
    </submittedName>
</protein>
<dbReference type="NCBIfam" id="TIGR02605">
    <property type="entry name" value="CxxC_CxxC_SSSS"/>
    <property type="match status" value="1"/>
</dbReference>
<dbReference type="Pfam" id="PF09723">
    <property type="entry name" value="Zn_ribbon_8"/>
    <property type="match status" value="1"/>
</dbReference>
<dbReference type="EMBL" id="LNYO01000013">
    <property type="protein sequence ID" value="KTD36298.1"/>
    <property type="molecule type" value="Genomic_DNA"/>
</dbReference>
<reference evidence="3 4" key="1">
    <citation type="submission" date="2015-11" db="EMBL/GenBank/DDBJ databases">
        <title>Genomic analysis of 38 Legionella species identifies large and diverse effector repertoires.</title>
        <authorList>
            <person name="Burstein D."/>
            <person name="Amaro F."/>
            <person name="Zusman T."/>
            <person name="Lifshitz Z."/>
            <person name="Cohen O."/>
            <person name="Gilbert J.A."/>
            <person name="Pupko T."/>
            <person name="Shuman H.A."/>
            <person name="Segal G."/>
        </authorList>
    </citation>
    <scope>NUCLEOTIDE SEQUENCE [LARGE SCALE GENOMIC DNA]</scope>
    <source>
        <strain evidence="3 4">ATCC 49506</strain>
    </source>
</reference>
<comment type="caution">
    <text evidence="3">The sequence shown here is derived from an EMBL/GenBank/DDBJ whole genome shotgun (WGS) entry which is preliminary data.</text>
</comment>
<dbReference type="SMART" id="SM00834">
    <property type="entry name" value="CxxC_CXXC_SSSS"/>
    <property type="match status" value="1"/>
</dbReference>
<evidence type="ECO:0000256" key="1">
    <source>
        <dbReference type="SAM" id="MobiDB-lite"/>
    </source>
</evidence>
<dbReference type="PATRIC" id="fig|45070.6.peg.1348"/>
<dbReference type="STRING" id="45070.Lnau_1282"/>
<dbReference type="PANTHER" id="PTHR34404">
    <property type="entry name" value="REGULATORY PROTEIN, FMDB FAMILY"/>
    <property type="match status" value="1"/>
</dbReference>
<keyword evidence="4" id="KW-1185">Reference proteome</keyword>
<dbReference type="AlphaFoldDB" id="A0A0W0WVG7"/>
<dbReference type="PANTHER" id="PTHR34404:SF2">
    <property type="entry name" value="CONSERVED SERINE RICH PROTEIN"/>
    <property type="match status" value="1"/>
</dbReference>
<organism evidence="3 4">
    <name type="scientific">Legionella nautarum</name>
    <dbReference type="NCBI Taxonomy" id="45070"/>
    <lineage>
        <taxon>Bacteria</taxon>
        <taxon>Pseudomonadati</taxon>
        <taxon>Pseudomonadota</taxon>
        <taxon>Gammaproteobacteria</taxon>
        <taxon>Legionellales</taxon>
        <taxon>Legionellaceae</taxon>
        <taxon>Legionella</taxon>
    </lineage>
</organism>
<dbReference type="OrthoDB" id="9813321at2"/>
<feature type="compositionally biased region" description="Basic and acidic residues" evidence="1">
    <location>
        <begin position="58"/>
        <end position="70"/>
    </location>
</feature>
<feature type="domain" description="Putative regulatory protein FmdB zinc ribbon" evidence="2">
    <location>
        <begin position="1"/>
        <end position="42"/>
    </location>
</feature>
<feature type="region of interest" description="Disordered" evidence="1">
    <location>
        <begin position="57"/>
        <end position="103"/>
    </location>
</feature>
<proteinExistence type="predicted"/>
<evidence type="ECO:0000313" key="3">
    <source>
        <dbReference type="EMBL" id="KTD36298.1"/>
    </source>
</evidence>
<evidence type="ECO:0000313" key="4">
    <source>
        <dbReference type="Proteomes" id="UP000054725"/>
    </source>
</evidence>
<dbReference type="Proteomes" id="UP000054725">
    <property type="component" value="Unassembled WGS sequence"/>
</dbReference>
<dbReference type="RefSeq" id="WP_058504311.1">
    <property type="nucleotide sequence ID" value="NZ_CAAAIF010000001.1"/>
</dbReference>
<sequence length="103" mass="11375">MPIYEYECTSCHHHFDLMQKISDEPAKQCPQCFQNSAVRLISAAGFQLKGSGWYATDFKNKGKSEPKKETTSANAEKTTGSEKKSEDKKTTGSTSTSKKGDSE</sequence>